<dbReference type="InterPro" id="IPR050164">
    <property type="entry name" value="Peptidase_C19"/>
</dbReference>
<dbReference type="GO" id="GO:0004843">
    <property type="term" value="F:cysteine-type deubiquitinase activity"/>
    <property type="evidence" value="ECO:0007669"/>
    <property type="project" value="UniProtKB-UniRule"/>
</dbReference>
<accession>A0AA91PZ95</accession>
<sequence>MSKPTVLSKPTQMSTHMSNGSKNPDALHSEQDVVKDKTRKAKDDKEKVIKEEDRKKVSVSKDTQPKDSDSSASSNSKKSLSSSSDGSNDKDKDKENSTKDTAKKAGPRRFRGDVAPFNPSGQTQLYAQQMQYPQAPQPYPQQQFYSQQPQFIYGNQMLPYYPMAMGYPDLMYQQYQFYAMANQFNSPQPYTGHVHANGYVHRKKHPKGQHNHQGHQPYGYQQNGSGSHIIPSDSASPPASQSEFVTPENHGPSPQHDPQHDSDPIQPSQPEVPKYSEEFPQPSTEDQETAQAAEIKAQAHQSHPQLQSQHESQHTPASTPGSATTDSYAENAKVPISGPLIFNISTTELAEERKKSVQLRRQLAEAKSARANAFIKQVDGDLAVNPYGYYQLKDHNSNDEYYKHNFPSTKTSNESNDNDSNDPSSSSPKANLNWASILQSSKKQPKSAVATKPASSNVTSEVSAGSSVTAKIVETEQYPQSLGLLAMKLLSDPNFNLDACEMFEVKPRGLTNSGNICYMNAVLQCLVMCEPFNKLLRHVQEKSIGTLGKTSPTPLLDATISFIEDFINIPSSSKPNVSSLNSEGIVVGKPLSPESLYMKLIENPKFKHLKWGQQEDAEEFLGYLLDGLHEEFVKAEASVSPEMLEMLYNKYSQSLDPHLAEQLKLKMKSGARLVRSTESKEVEDSEESEGDHSGWSEVGSGKKVNKKRVMEVEPSPITEIFGGSFRSVLTVPKAKVSQSITIDPYRSISVDISHKEIETIEDALLRITEVEKIPYKIEAGKEVIARKQSFIEKLPQVLILQLKRFSFEHQQPQIATSENGEQDSKSISTHHIGTIEKVMKNIKYGLDLTVPLECLSSGVRPTEKRDYRLIGVVYHHGRNAEGGHYTCDVLRNKREKKWLRIDDTAVETITADMVVDVPDARDKSAYILMYQRV</sequence>
<feature type="region of interest" description="Disordered" evidence="7">
    <location>
        <begin position="400"/>
        <end position="461"/>
    </location>
</feature>
<dbReference type="Pfam" id="PF00443">
    <property type="entry name" value="UCH"/>
    <property type="match status" value="1"/>
</dbReference>
<dbReference type="Gene3D" id="3.90.70.10">
    <property type="entry name" value="Cysteine proteinases"/>
    <property type="match status" value="1"/>
</dbReference>
<dbReference type="InterPro" id="IPR001394">
    <property type="entry name" value="Peptidase_C19_UCH"/>
</dbReference>
<dbReference type="PROSITE" id="PS50235">
    <property type="entry name" value="USP_3"/>
    <property type="match status" value="1"/>
</dbReference>
<dbReference type="PROSITE" id="PS00973">
    <property type="entry name" value="USP_2"/>
    <property type="match status" value="1"/>
</dbReference>
<evidence type="ECO:0000313" key="10">
    <source>
        <dbReference type="Proteomes" id="UP000195602"/>
    </source>
</evidence>
<feature type="compositionally biased region" description="Polar residues" evidence="7">
    <location>
        <begin position="8"/>
        <end position="22"/>
    </location>
</feature>
<feature type="compositionally biased region" description="Low complexity" evidence="7">
    <location>
        <begin position="227"/>
        <end position="242"/>
    </location>
</feature>
<keyword evidence="3 6" id="KW-0833">Ubl conjugation pathway</keyword>
<keyword evidence="5 6" id="KW-0788">Thiol protease</keyword>
<evidence type="ECO:0000259" key="8">
    <source>
        <dbReference type="PROSITE" id="PS50235"/>
    </source>
</evidence>
<feature type="compositionally biased region" description="Basic and acidic residues" evidence="7">
    <location>
        <begin position="25"/>
        <end position="56"/>
    </location>
</feature>
<dbReference type="EC" id="3.4.19.12" evidence="6"/>
<feature type="region of interest" description="Disordered" evidence="7">
    <location>
        <begin position="674"/>
        <end position="700"/>
    </location>
</feature>
<dbReference type="GO" id="GO:0006508">
    <property type="term" value="P:proteolysis"/>
    <property type="evidence" value="ECO:0007669"/>
    <property type="project" value="UniProtKB-KW"/>
</dbReference>
<dbReference type="InterPro" id="IPR038765">
    <property type="entry name" value="Papain-like_cys_pep_sf"/>
</dbReference>
<dbReference type="PANTHER" id="PTHR24006:SF687">
    <property type="entry name" value="UBIQUITIN CARBOXYL-TERMINAL HYDROLASE 10"/>
    <property type="match status" value="1"/>
</dbReference>
<gene>
    <name evidence="9" type="ORF">A9F13_08g01045</name>
</gene>
<proteinExistence type="inferred from homology"/>
<evidence type="ECO:0000256" key="2">
    <source>
        <dbReference type="ARBA" id="ARBA00022670"/>
    </source>
</evidence>
<evidence type="ECO:0000313" key="9">
    <source>
        <dbReference type="EMBL" id="OVF08408.1"/>
    </source>
</evidence>
<comment type="similarity">
    <text evidence="6">Belongs to the peptidase C19 family.</text>
</comment>
<dbReference type="PROSITE" id="PS00972">
    <property type="entry name" value="USP_1"/>
    <property type="match status" value="1"/>
</dbReference>
<feature type="compositionally biased region" description="Basic residues" evidence="7">
    <location>
        <begin position="203"/>
        <end position="213"/>
    </location>
</feature>
<dbReference type="CDD" id="cd02257">
    <property type="entry name" value="Peptidase_C19"/>
    <property type="match status" value="1"/>
</dbReference>
<feature type="compositionally biased region" description="Low complexity" evidence="7">
    <location>
        <begin position="70"/>
        <end position="86"/>
    </location>
</feature>
<organism evidence="9 10">
    <name type="scientific">Clavispora lusitaniae</name>
    <name type="common">Candida lusitaniae</name>
    <dbReference type="NCBI Taxonomy" id="36911"/>
    <lineage>
        <taxon>Eukaryota</taxon>
        <taxon>Fungi</taxon>
        <taxon>Dikarya</taxon>
        <taxon>Ascomycota</taxon>
        <taxon>Saccharomycotina</taxon>
        <taxon>Pichiomycetes</taxon>
        <taxon>Metschnikowiaceae</taxon>
        <taxon>Clavispora</taxon>
    </lineage>
</organism>
<dbReference type="Proteomes" id="UP000195602">
    <property type="component" value="Unassembled WGS sequence"/>
</dbReference>
<dbReference type="InterPro" id="IPR028889">
    <property type="entry name" value="USP"/>
</dbReference>
<dbReference type="GO" id="GO:0016579">
    <property type="term" value="P:protein deubiquitination"/>
    <property type="evidence" value="ECO:0007669"/>
    <property type="project" value="InterPro"/>
</dbReference>
<dbReference type="GO" id="GO:0005829">
    <property type="term" value="C:cytosol"/>
    <property type="evidence" value="ECO:0007669"/>
    <property type="project" value="TreeGrafter"/>
</dbReference>
<dbReference type="GO" id="GO:0005634">
    <property type="term" value="C:nucleus"/>
    <property type="evidence" value="ECO:0007669"/>
    <property type="project" value="TreeGrafter"/>
</dbReference>
<feature type="compositionally biased region" description="Polar residues" evidence="7">
    <location>
        <begin position="429"/>
        <end position="442"/>
    </location>
</feature>
<reference evidence="9 10" key="1">
    <citation type="submission" date="2017-04" db="EMBL/GenBank/DDBJ databases">
        <title>Draft genome of the yeast Clavispora lusitaniae type strain CBS 6936.</title>
        <authorList>
            <person name="Durrens P."/>
            <person name="Klopp C."/>
            <person name="Biteau N."/>
            <person name="Fitton-Ouhabi V."/>
            <person name="Dementhon K."/>
            <person name="Accoceberry I."/>
            <person name="Sherman D.J."/>
            <person name="Noel T."/>
        </authorList>
    </citation>
    <scope>NUCLEOTIDE SEQUENCE [LARGE SCALE GENOMIC DNA]</scope>
    <source>
        <strain evidence="9 10">CBS 6936</strain>
    </source>
</reference>
<dbReference type="SUPFAM" id="SSF54001">
    <property type="entry name" value="Cysteine proteinases"/>
    <property type="match status" value="1"/>
</dbReference>
<name>A0AA91PZ95_CLALS</name>
<feature type="compositionally biased region" description="Basic and acidic residues" evidence="7">
    <location>
        <begin position="87"/>
        <end position="103"/>
    </location>
</feature>
<evidence type="ECO:0000256" key="1">
    <source>
        <dbReference type="ARBA" id="ARBA00000707"/>
    </source>
</evidence>
<evidence type="ECO:0000256" key="5">
    <source>
        <dbReference type="ARBA" id="ARBA00022807"/>
    </source>
</evidence>
<feature type="compositionally biased region" description="Polar residues" evidence="7">
    <location>
        <begin position="299"/>
        <end position="327"/>
    </location>
</feature>
<dbReference type="AlphaFoldDB" id="A0AA91PZ95"/>
<feature type="region of interest" description="Disordered" evidence="7">
    <location>
        <begin position="203"/>
        <end position="327"/>
    </location>
</feature>
<comment type="caution">
    <text evidence="9">The sequence shown here is derived from an EMBL/GenBank/DDBJ whole genome shotgun (WGS) entry which is preliminary data.</text>
</comment>
<evidence type="ECO:0000256" key="6">
    <source>
        <dbReference type="RuleBase" id="RU366025"/>
    </source>
</evidence>
<feature type="region of interest" description="Disordered" evidence="7">
    <location>
        <begin position="1"/>
        <end position="120"/>
    </location>
</feature>
<dbReference type="EMBL" id="LYUB02000008">
    <property type="protein sequence ID" value="OVF08408.1"/>
    <property type="molecule type" value="Genomic_DNA"/>
</dbReference>
<comment type="catalytic activity">
    <reaction evidence="1 6">
        <text>Thiol-dependent hydrolysis of ester, thioester, amide, peptide and isopeptide bonds formed by the C-terminal Gly of ubiquitin (a 76-residue protein attached to proteins as an intracellular targeting signal).</text>
        <dbReference type="EC" id="3.4.19.12"/>
    </reaction>
</comment>
<evidence type="ECO:0000256" key="3">
    <source>
        <dbReference type="ARBA" id="ARBA00022786"/>
    </source>
</evidence>
<keyword evidence="2 6" id="KW-0645">Protease</keyword>
<protein>
    <recommendedName>
        <fullName evidence="6">Ubiquitin carboxyl-terminal hydrolase</fullName>
        <ecNumber evidence="6">3.4.19.12</ecNumber>
    </recommendedName>
</protein>
<dbReference type="InterPro" id="IPR018200">
    <property type="entry name" value="USP_CS"/>
</dbReference>
<evidence type="ECO:0000256" key="4">
    <source>
        <dbReference type="ARBA" id="ARBA00022801"/>
    </source>
</evidence>
<keyword evidence="4 6" id="KW-0378">Hydrolase</keyword>
<dbReference type="PANTHER" id="PTHR24006">
    <property type="entry name" value="UBIQUITIN CARBOXYL-TERMINAL HYDROLASE"/>
    <property type="match status" value="1"/>
</dbReference>
<dbReference type="KEGG" id="clus:A9F13_08g01045"/>
<feature type="domain" description="USP" evidence="8">
    <location>
        <begin position="508"/>
        <end position="933"/>
    </location>
</feature>
<evidence type="ECO:0000256" key="7">
    <source>
        <dbReference type="SAM" id="MobiDB-lite"/>
    </source>
</evidence>